<dbReference type="Proteomes" id="UP001626628">
    <property type="component" value="Chromosome"/>
</dbReference>
<organism evidence="1 2">
    <name type="scientific">Streptomyces sirii</name>
    <dbReference type="NCBI Taxonomy" id="3127701"/>
    <lineage>
        <taxon>Bacteria</taxon>
        <taxon>Bacillati</taxon>
        <taxon>Actinomycetota</taxon>
        <taxon>Actinomycetes</taxon>
        <taxon>Kitasatosporales</taxon>
        <taxon>Streptomycetaceae</taxon>
        <taxon>Streptomyces</taxon>
    </lineage>
</organism>
<reference evidence="1 2" key="1">
    <citation type="submission" date="2024-03" db="EMBL/GenBank/DDBJ databases">
        <title>The complete genome of Streptomyces sirii sp.nov.</title>
        <authorList>
            <person name="Zakalyukina Y.V."/>
            <person name="Belik A.R."/>
            <person name="Biryukov M.V."/>
            <person name="Baturina O.A."/>
            <person name="Kabilov M.R."/>
        </authorList>
    </citation>
    <scope>NUCLEOTIDE SEQUENCE [LARGE SCALE GENOMIC DNA]</scope>
    <source>
        <strain evidence="1 2">BP-8</strain>
    </source>
</reference>
<dbReference type="Gene3D" id="3.20.20.30">
    <property type="entry name" value="Luciferase-like domain"/>
    <property type="match status" value="1"/>
</dbReference>
<evidence type="ECO:0000313" key="2">
    <source>
        <dbReference type="Proteomes" id="UP001626628"/>
    </source>
</evidence>
<protein>
    <recommendedName>
        <fullName evidence="3">LLM class flavin-dependent oxidoreductase</fullName>
    </recommendedName>
</protein>
<evidence type="ECO:0008006" key="3">
    <source>
        <dbReference type="Google" id="ProtNLM"/>
    </source>
</evidence>
<sequence>MFTGQRALWSSVFGPIEEQALDVPTLLIGTPRQMAEQLRERRERFGFSYITVLDPFLEAFAPVLEELAGS</sequence>
<dbReference type="SUPFAM" id="SSF51679">
    <property type="entry name" value="Bacterial luciferase-like"/>
    <property type="match status" value="1"/>
</dbReference>
<keyword evidence="2" id="KW-1185">Reference proteome</keyword>
<dbReference type="InterPro" id="IPR036661">
    <property type="entry name" value="Luciferase-like_sf"/>
</dbReference>
<dbReference type="EMBL" id="CP147982">
    <property type="protein sequence ID" value="WXK81121.1"/>
    <property type="molecule type" value="Genomic_DNA"/>
</dbReference>
<dbReference type="RefSeq" id="WP_407288956.1">
    <property type="nucleotide sequence ID" value="NZ_CP147982.1"/>
</dbReference>
<name>A0ABZ2R095_9ACTN</name>
<gene>
    <name evidence="1" type="ORF">WAB15_36750</name>
</gene>
<proteinExistence type="predicted"/>
<evidence type="ECO:0000313" key="1">
    <source>
        <dbReference type="EMBL" id="WXK81121.1"/>
    </source>
</evidence>
<accession>A0ABZ2R095</accession>